<dbReference type="Proteomes" id="UP000055048">
    <property type="component" value="Unassembled WGS sequence"/>
</dbReference>
<proteinExistence type="predicted"/>
<protein>
    <submittedName>
        <fullName evidence="1">Uncharacterized protein</fullName>
    </submittedName>
</protein>
<sequence>MDPICVPSQQSCGRSIGWLDSFGRLDRWMRPMNLIMLSSSRNGMNCQSTLIMRLPWSPLPHALSTFSLPPSLPHLSVQGLFTAAQVVPARNY</sequence>
<reference evidence="1 2" key="1">
    <citation type="submission" date="2015-01" db="EMBL/GenBank/DDBJ databases">
        <title>Evolution of Trichinella species and genotypes.</title>
        <authorList>
            <person name="Korhonen P.K."/>
            <person name="Edoardo P."/>
            <person name="Giuseppe L.R."/>
            <person name="Gasser R.B."/>
        </authorList>
    </citation>
    <scope>NUCLEOTIDE SEQUENCE [LARGE SCALE GENOMIC DNA]</scope>
    <source>
        <strain evidence="1">ISS417</strain>
    </source>
</reference>
<dbReference type="AlphaFoldDB" id="A0A0V0UF07"/>
<accession>A0A0V0UF07</accession>
<dbReference type="EMBL" id="JYDJ01000013">
    <property type="protein sequence ID" value="KRX49688.1"/>
    <property type="molecule type" value="Genomic_DNA"/>
</dbReference>
<gene>
    <name evidence="1" type="ORF">T05_9807</name>
</gene>
<evidence type="ECO:0000313" key="1">
    <source>
        <dbReference type="EMBL" id="KRX49688.1"/>
    </source>
</evidence>
<keyword evidence="2" id="KW-1185">Reference proteome</keyword>
<organism evidence="1 2">
    <name type="scientific">Trichinella murrelli</name>
    <dbReference type="NCBI Taxonomy" id="144512"/>
    <lineage>
        <taxon>Eukaryota</taxon>
        <taxon>Metazoa</taxon>
        <taxon>Ecdysozoa</taxon>
        <taxon>Nematoda</taxon>
        <taxon>Enoplea</taxon>
        <taxon>Dorylaimia</taxon>
        <taxon>Trichinellida</taxon>
        <taxon>Trichinellidae</taxon>
        <taxon>Trichinella</taxon>
    </lineage>
</organism>
<evidence type="ECO:0000313" key="2">
    <source>
        <dbReference type="Proteomes" id="UP000055048"/>
    </source>
</evidence>
<name>A0A0V0UF07_9BILA</name>
<comment type="caution">
    <text evidence="1">The sequence shown here is derived from an EMBL/GenBank/DDBJ whole genome shotgun (WGS) entry which is preliminary data.</text>
</comment>